<dbReference type="PROSITE" id="PS51737">
    <property type="entry name" value="RECOMBINASE_DNA_BIND"/>
    <property type="match status" value="1"/>
</dbReference>
<gene>
    <name evidence="3" type="ORF">CGK74_13870</name>
</gene>
<organism evidence="3 4">
    <name type="scientific">Thauera propionica</name>
    <dbReference type="NCBI Taxonomy" id="2019431"/>
    <lineage>
        <taxon>Bacteria</taxon>
        <taxon>Pseudomonadati</taxon>
        <taxon>Pseudomonadota</taxon>
        <taxon>Betaproteobacteria</taxon>
        <taxon>Rhodocyclales</taxon>
        <taxon>Zoogloeaceae</taxon>
        <taxon>Thauera</taxon>
    </lineage>
</organism>
<dbReference type="GO" id="GO:0003677">
    <property type="term" value="F:DNA binding"/>
    <property type="evidence" value="ECO:0007669"/>
    <property type="project" value="InterPro"/>
</dbReference>
<keyword evidence="4" id="KW-1185">Reference proteome</keyword>
<evidence type="ECO:0008006" key="5">
    <source>
        <dbReference type="Google" id="ProtNLM"/>
    </source>
</evidence>
<dbReference type="Pfam" id="PF07508">
    <property type="entry name" value="Recombinase"/>
    <property type="match status" value="1"/>
</dbReference>
<evidence type="ECO:0000259" key="1">
    <source>
        <dbReference type="PROSITE" id="PS51736"/>
    </source>
</evidence>
<dbReference type="GO" id="GO:0000150">
    <property type="term" value="F:DNA strand exchange activity"/>
    <property type="evidence" value="ECO:0007669"/>
    <property type="project" value="InterPro"/>
</dbReference>
<dbReference type="SMART" id="SM00857">
    <property type="entry name" value="Resolvase"/>
    <property type="match status" value="1"/>
</dbReference>
<dbReference type="InterPro" id="IPR006119">
    <property type="entry name" value="Resolv_N"/>
</dbReference>
<dbReference type="OrthoDB" id="8585334at2"/>
<dbReference type="CDD" id="cd00338">
    <property type="entry name" value="Ser_Recombinase"/>
    <property type="match status" value="1"/>
</dbReference>
<dbReference type="Gene3D" id="3.90.1750.20">
    <property type="entry name" value="Putative Large Serine Recombinase, Chain B, Domain 2"/>
    <property type="match status" value="1"/>
</dbReference>
<dbReference type="EMBL" id="NOIH01000015">
    <property type="protein sequence ID" value="OYD53412.1"/>
    <property type="molecule type" value="Genomic_DNA"/>
</dbReference>
<dbReference type="Proteomes" id="UP000215181">
    <property type="component" value="Unassembled WGS sequence"/>
</dbReference>
<dbReference type="Gene3D" id="3.40.50.1390">
    <property type="entry name" value="Resolvase, N-terminal catalytic domain"/>
    <property type="match status" value="1"/>
</dbReference>
<evidence type="ECO:0000313" key="3">
    <source>
        <dbReference type="EMBL" id="OYD53412.1"/>
    </source>
</evidence>
<feature type="domain" description="Resolvase/invertase-type recombinase catalytic" evidence="1">
    <location>
        <begin position="2"/>
        <end position="149"/>
    </location>
</feature>
<feature type="domain" description="Recombinase" evidence="2">
    <location>
        <begin position="156"/>
        <end position="293"/>
    </location>
</feature>
<accession>A0A235EWI2</accession>
<dbReference type="PROSITE" id="PS51736">
    <property type="entry name" value="RECOMBINASES_3"/>
    <property type="match status" value="1"/>
</dbReference>
<dbReference type="InterPro" id="IPR036162">
    <property type="entry name" value="Resolvase-like_N_sf"/>
</dbReference>
<dbReference type="InterPro" id="IPR011109">
    <property type="entry name" value="DNA_bind_recombinase_dom"/>
</dbReference>
<sequence>MTAAIYTRYSTDRQRETSLADQARVCQARADALGLSIFSTYSDDGISGSTPVARRPEGARLVADALAGRFAVLLVEGLDRLSRDMVEQERMVRRLEHRGIRIIGVADGYDSEGSGRKIHRTMRGLINEIYLDDLRHKTHRGLTGQLQRGGHAGGVPFGYRSVAVGDIHVLEVEPAQAATVREIYQRYGDGWSCQRIAADLNARGIKTGRGGTWSVSALYGSPAKGSGVLNNELYIGRMVWNRSQWVKDPDTGKRTRLDRPREEWIIEDHPELRILDQSLWDAVRARFGRPARESGGSGKGKRPTTLFGGLLRCGKCGGAIIATSGRHYGCAQRKDRGPAVCSGVLARRVAIDSRLLGDIRAELASGEQLASIQTKIRARLAETRAQADDLVRTKAGELATIEQQIANLVDAISQVGLSPAISERLAATERRRSELQAEIQRIEALSNVNLSRIPAMYRQMAFQLERALKTNVAEAREVLRPLIEGARVIEEGGQVWVESETGRAAIAVGLSLGMVAGAGFEPATFGL</sequence>
<dbReference type="SUPFAM" id="SSF53041">
    <property type="entry name" value="Resolvase-like"/>
    <property type="match status" value="1"/>
</dbReference>
<dbReference type="InterPro" id="IPR038109">
    <property type="entry name" value="DNA_bind_recomb_sf"/>
</dbReference>
<dbReference type="Pfam" id="PF00239">
    <property type="entry name" value="Resolvase"/>
    <property type="match status" value="1"/>
</dbReference>
<evidence type="ECO:0000259" key="2">
    <source>
        <dbReference type="PROSITE" id="PS51737"/>
    </source>
</evidence>
<dbReference type="PANTHER" id="PTHR30461:SF23">
    <property type="entry name" value="DNA RECOMBINASE-RELATED"/>
    <property type="match status" value="1"/>
</dbReference>
<dbReference type="InterPro" id="IPR050639">
    <property type="entry name" value="SSR_resolvase"/>
</dbReference>
<dbReference type="PANTHER" id="PTHR30461">
    <property type="entry name" value="DNA-INVERTASE FROM LAMBDOID PROPHAGE"/>
    <property type="match status" value="1"/>
</dbReference>
<dbReference type="AlphaFoldDB" id="A0A235EWI2"/>
<dbReference type="RefSeq" id="WP_094269141.1">
    <property type="nucleotide sequence ID" value="NZ_NOIH01000015.1"/>
</dbReference>
<proteinExistence type="predicted"/>
<comment type="caution">
    <text evidence="3">The sequence shown here is derived from an EMBL/GenBank/DDBJ whole genome shotgun (WGS) entry which is preliminary data.</text>
</comment>
<name>A0A235EWI2_9RHOO</name>
<evidence type="ECO:0000313" key="4">
    <source>
        <dbReference type="Proteomes" id="UP000215181"/>
    </source>
</evidence>
<reference evidence="3 4" key="1">
    <citation type="submission" date="2017-07" db="EMBL/GenBank/DDBJ databases">
        <title>Thauera sp. KNDSS-Mac4 genome sequence and assembly.</title>
        <authorList>
            <person name="Mayilraj S."/>
        </authorList>
    </citation>
    <scope>NUCLEOTIDE SEQUENCE [LARGE SCALE GENOMIC DNA]</scope>
    <source>
        <strain evidence="3 4">KNDSS-Mac4</strain>
    </source>
</reference>
<protein>
    <recommendedName>
        <fullName evidence="5">Recombinase family protein</fullName>
    </recommendedName>
</protein>